<name>A0AAV2QFL9_MEGNR</name>
<feature type="transmembrane region" description="Helical" evidence="11">
    <location>
        <begin position="261"/>
        <end position="280"/>
    </location>
</feature>
<dbReference type="PRINTS" id="PR00237">
    <property type="entry name" value="GPCRRHODOPSN"/>
</dbReference>
<reference evidence="13 14" key="1">
    <citation type="submission" date="2024-05" db="EMBL/GenBank/DDBJ databases">
        <authorList>
            <person name="Wallberg A."/>
        </authorList>
    </citation>
    <scope>NUCLEOTIDE SEQUENCE [LARGE SCALE GENOMIC DNA]</scope>
</reference>
<feature type="transmembrane region" description="Helical" evidence="11">
    <location>
        <begin position="173"/>
        <end position="194"/>
    </location>
</feature>
<dbReference type="AlphaFoldDB" id="A0AAV2QFL9"/>
<comment type="caution">
    <text evidence="13">The sequence shown here is derived from an EMBL/GenBank/DDBJ whole genome shotgun (WGS) entry which is preliminary data.</text>
</comment>
<evidence type="ECO:0000313" key="13">
    <source>
        <dbReference type="EMBL" id="CAL4080308.1"/>
    </source>
</evidence>
<keyword evidence="14" id="KW-1185">Reference proteome</keyword>
<feature type="domain" description="G-protein coupled receptors family 1 profile" evidence="12">
    <location>
        <begin position="1"/>
        <end position="278"/>
    </location>
</feature>
<dbReference type="Proteomes" id="UP001497623">
    <property type="component" value="Unassembled WGS sequence"/>
</dbReference>
<evidence type="ECO:0000256" key="10">
    <source>
        <dbReference type="RuleBase" id="RU000688"/>
    </source>
</evidence>
<gene>
    <name evidence="13" type="ORF">MNOR_LOCUS11238</name>
</gene>
<feature type="transmembrane region" description="Helical" evidence="11">
    <location>
        <begin position="77"/>
        <end position="99"/>
    </location>
</feature>
<dbReference type="PROSITE" id="PS50262">
    <property type="entry name" value="G_PROTEIN_RECEP_F1_2"/>
    <property type="match status" value="1"/>
</dbReference>
<evidence type="ECO:0000256" key="11">
    <source>
        <dbReference type="SAM" id="Phobius"/>
    </source>
</evidence>
<dbReference type="InterPro" id="IPR017452">
    <property type="entry name" value="GPCR_Rhodpsn_7TM"/>
</dbReference>
<keyword evidence="3" id="KW-1003">Cell membrane</keyword>
<evidence type="ECO:0000256" key="4">
    <source>
        <dbReference type="ARBA" id="ARBA00022692"/>
    </source>
</evidence>
<dbReference type="PROSITE" id="PS00237">
    <property type="entry name" value="G_PROTEIN_RECEP_F1_1"/>
    <property type="match status" value="1"/>
</dbReference>
<evidence type="ECO:0000256" key="9">
    <source>
        <dbReference type="ARBA" id="ARBA00023224"/>
    </source>
</evidence>
<keyword evidence="9 10" id="KW-0807">Transducer</keyword>
<evidence type="ECO:0000256" key="3">
    <source>
        <dbReference type="ARBA" id="ARBA00022475"/>
    </source>
</evidence>
<dbReference type="PANTHER" id="PTHR24228">
    <property type="entry name" value="B2 BRADYKININ RECEPTOR/ANGIOTENSIN II RECEPTOR"/>
    <property type="match status" value="1"/>
</dbReference>
<dbReference type="GO" id="GO:0004930">
    <property type="term" value="F:G protein-coupled receptor activity"/>
    <property type="evidence" value="ECO:0007669"/>
    <property type="project" value="UniProtKB-KW"/>
</dbReference>
<feature type="non-terminal residue" evidence="13">
    <location>
        <position position="327"/>
    </location>
</feature>
<comment type="subcellular location">
    <subcellularLocation>
        <location evidence="1">Cell membrane</location>
        <topology evidence="1">Multi-pass membrane protein</topology>
    </subcellularLocation>
</comment>
<organism evidence="13 14">
    <name type="scientific">Meganyctiphanes norvegica</name>
    <name type="common">Northern krill</name>
    <name type="synonym">Thysanopoda norvegica</name>
    <dbReference type="NCBI Taxonomy" id="48144"/>
    <lineage>
        <taxon>Eukaryota</taxon>
        <taxon>Metazoa</taxon>
        <taxon>Ecdysozoa</taxon>
        <taxon>Arthropoda</taxon>
        <taxon>Crustacea</taxon>
        <taxon>Multicrustacea</taxon>
        <taxon>Malacostraca</taxon>
        <taxon>Eumalacostraca</taxon>
        <taxon>Eucarida</taxon>
        <taxon>Euphausiacea</taxon>
        <taxon>Euphausiidae</taxon>
        <taxon>Meganyctiphanes</taxon>
    </lineage>
</organism>
<evidence type="ECO:0000256" key="6">
    <source>
        <dbReference type="ARBA" id="ARBA00023040"/>
    </source>
</evidence>
<feature type="transmembrane region" description="Helical" evidence="11">
    <location>
        <begin position="20"/>
        <end position="42"/>
    </location>
</feature>
<keyword evidence="4 10" id="KW-0812">Transmembrane</keyword>
<comment type="similarity">
    <text evidence="2 10">Belongs to the G-protein coupled receptor 1 family.</text>
</comment>
<feature type="transmembrane region" description="Helical" evidence="11">
    <location>
        <begin position="225"/>
        <end position="246"/>
    </location>
</feature>
<evidence type="ECO:0000256" key="7">
    <source>
        <dbReference type="ARBA" id="ARBA00023136"/>
    </source>
</evidence>
<protein>
    <recommendedName>
        <fullName evidence="12">G-protein coupled receptors family 1 profile domain-containing protein</fullName>
    </recommendedName>
</protein>
<dbReference type="Pfam" id="PF00001">
    <property type="entry name" value="7tm_1"/>
    <property type="match status" value="1"/>
</dbReference>
<dbReference type="GO" id="GO:0005886">
    <property type="term" value="C:plasma membrane"/>
    <property type="evidence" value="ECO:0007669"/>
    <property type="project" value="UniProtKB-SubCell"/>
</dbReference>
<keyword evidence="6 10" id="KW-0297">G-protein coupled receptor</keyword>
<sequence>MCTIIHQCWLPMWMRSIPKLTADTVLIFNLAMADFLYCAVALPPMFAMYFCNFKNANCLWLSASQDDKVTFCKVSAFFRYFIAITEWTTLGIMALERCLAIYSFHPRTLHSYIFSPTKTAGICLFLWLMSMTELFNLLNNNYDYNEDTYRCDYISICTEPGDLSNLASPRGIFFVYKSLIPVILIPIGYFLILYQIYFSGQRMKESGTAHTRACMAIRRSQSMKVICRILVVFIICIFPLRIFNIVQTVWCFKEPLRELSITFYCIYWIQYCANNFIYVLSNKKYRFAYKQFLAFVSCSDIPVPTQRVFPPKVGQGMQRTELQFRIC</sequence>
<dbReference type="Gene3D" id="1.20.1070.10">
    <property type="entry name" value="Rhodopsin 7-helix transmembrane proteins"/>
    <property type="match status" value="1"/>
</dbReference>
<evidence type="ECO:0000256" key="1">
    <source>
        <dbReference type="ARBA" id="ARBA00004651"/>
    </source>
</evidence>
<evidence type="ECO:0000256" key="8">
    <source>
        <dbReference type="ARBA" id="ARBA00023170"/>
    </source>
</evidence>
<accession>A0AAV2QFL9</accession>
<dbReference type="CDD" id="cd00637">
    <property type="entry name" value="7tm_classA_rhodopsin-like"/>
    <property type="match status" value="1"/>
</dbReference>
<keyword evidence="5 11" id="KW-1133">Transmembrane helix</keyword>
<dbReference type="SUPFAM" id="SSF81321">
    <property type="entry name" value="Family A G protein-coupled receptor-like"/>
    <property type="match status" value="1"/>
</dbReference>
<dbReference type="EMBL" id="CAXKWB010005877">
    <property type="protein sequence ID" value="CAL4080308.1"/>
    <property type="molecule type" value="Genomic_DNA"/>
</dbReference>
<dbReference type="InterPro" id="IPR000276">
    <property type="entry name" value="GPCR_Rhodpsn"/>
</dbReference>
<proteinExistence type="inferred from homology"/>
<keyword evidence="7 11" id="KW-0472">Membrane</keyword>
<evidence type="ECO:0000313" key="14">
    <source>
        <dbReference type="Proteomes" id="UP001497623"/>
    </source>
</evidence>
<dbReference type="PANTHER" id="PTHR24228:SF74">
    <property type="entry name" value="G-PROTEIN COUPLED RECEPTORS FAMILY 1 PROFILE DOMAIN-CONTAINING PROTEIN"/>
    <property type="match status" value="1"/>
</dbReference>
<evidence type="ECO:0000256" key="2">
    <source>
        <dbReference type="ARBA" id="ARBA00010663"/>
    </source>
</evidence>
<evidence type="ECO:0000256" key="5">
    <source>
        <dbReference type="ARBA" id="ARBA00022989"/>
    </source>
</evidence>
<evidence type="ECO:0000259" key="12">
    <source>
        <dbReference type="PROSITE" id="PS50262"/>
    </source>
</evidence>
<keyword evidence="8 10" id="KW-0675">Receptor</keyword>